<evidence type="ECO:0000313" key="3">
    <source>
        <dbReference type="EMBL" id="KHD73390.1"/>
    </source>
</evidence>
<dbReference type="PROSITE" id="PS51318">
    <property type="entry name" value="TAT"/>
    <property type="match status" value="1"/>
</dbReference>
<dbReference type="OrthoDB" id="3296958at2"/>
<protein>
    <submittedName>
        <fullName evidence="3">Uncharacterized protein</fullName>
    </submittedName>
</protein>
<comment type="caution">
    <text evidence="3">The sequence shown here is derived from an EMBL/GenBank/DDBJ whole genome shotgun (WGS) entry which is preliminary data.</text>
</comment>
<evidence type="ECO:0000256" key="1">
    <source>
        <dbReference type="SAM" id="MobiDB-lite"/>
    </source>
</evidence>
<dbReference type="RefSeq" id="WP_043531965.1">
    <property type="nucleotide sequence ID" value="NZ_BOMZ01000042.1"/>
</dbReference>
<accession>A0A0A6UBH8</accession>
<gene>
    <name evidence="3" type="ORF">MB27_34755</name>
</gene>
<keyword evidence="2" id="KW-0472">Membrane</keyword>
<keyword evidence="4" id="KW-1185">Reference proteome</keyword>
<dbReference type="AlphaFoldDB" id="A0A0A6UBH8"/>
<feature type="transmembrane region" description="Helical" evidence="2">
    <location>
        <begin position="38"/>
        <end position="56"/>
    </location>
</feature>
<proteinExistence type="predicted"/>
<name>A0A0A6UBH8_ACTUT</name>
<dbReference type="InterPro" id="IPR006311">
    <property type="entry name" value="TAT_signal"/>
</dbReference>
<keyword evidence="2" id="KW-1133">Transmembrane helix</keyword>
<reference evidence="3 4" key="1">
    <citation type="submission" date="2014-10" db="EMBL/GenBank/DDBJ databases">
        <title>Draft genome sequence of Actinoplanes utahensis NRRL 12052.</title>
        <authorList>
            <person name="Velasco-Bucheli B."/>
            <person name="del Cerro C."/>
            <person name="Hormigo D."/>
            <person name="Garcia J.L."/>
            <person name="Acebal C."/>
            <person name="Arroyo M."/>
            <person name="de la Mata I."/>
        </authorList>
    </citation>
    <scope>NUCLEOTIDE SEQUENCE [LARGE SCALE GENOMIC DNA]</scope>
    <source>
        <strain evidence="3 4">NRRL 12052</strain>
    </source>
</reference>
<sequence>MNELHDALLTIAGRAHDPAPLATRIMTRSRNQRQRRSLLVAAAAAGTAAAGGIAAWPRRPAPPAPPATTAGLPSSPAPSLSPSPSAGPAAARATMLYRPTWMPTGYAETSRVATVPGTGPVAQTRSWLRGSDEEHPIHLFLGARTADSVTGMKPGTLGGRKAWLNPDGANPHQVSVEVGDGLILNVSVHQEKDRVEIARHVAASIRPDGQSAVAVSLSFGWLPENCGGPLQVDVNGTGRAYDQALRRRETGGEDRDAVEALLTSLTWPDRDAEKVTLRGRPGLLWAYEEAPCSSDSPAGSATSCGFRVPNAVVDLGGRRLHVRLMPWASKRREDLIRVVDEIRIGPAPDVSWLPR</sequence>
<keyword evidence="2" id="KW-0812">Transmembrane</keyword>
<dbReference type="Proteomes" id="UP000054537">
    <property type="component" value="Unassembled WGS sequence"/>
</dbReference>
<evidence type="ECO:0000256" key="2">
    <source>
        <dbReference type="SAM" id="Phobius"/>
    </source>
</evidence>
<dbReference type="EMBL" id="JRTT01000131">
    <property type="protein sequence ID" value="KHD73390.1"/>
    <property type="molecule type" value="Genomic_DNA"/>
</dbReference>
<feature type="region of interest" description="Disordered" evidence="1">
    <location>
        <begin position="54"/>
        <end position="88"/>
    </location>
</feature>
<organism evidence="3 4">
    <name type="scientific">Actinoplanes utahensis</name>
    <dbReference type="NCBI Taxonomy" id="1869"/>
    <lineage>
        <taxon>Bacteria</taxon>
        <taxon>Bacillati</taxon>
        <taxon>Actinomycetota</taxon>
        <taxon>Actinomycetes</taxon>
        <taxon>Micromonosporales</taxon>
        <taxon>Micromonosporaceae</taxon>
        <taxon>Actinoplanes</taxon>
    </lineage>
</organism>
<dbReference type="STRING" id="1869.MB27_34755"/>
<evidence type="ECO:0000313" key="4">
    <source>
        <dbReference type="Proteomes" id="UP000054537"/>
    </source>
</evidence>